<feature type="domain" description="CxC2-like cysteine cluster KDZ transposase-associated" evidence="1">
    <location>
        <begin position="64"/>
        <end position="119"/>
    </location>
</feature>
<feature type="non-terminal residue" evidence="2">
    <location>
        <position position="432"/>
    </location>
</feature>
<dbReference type="Proteomes" id="UP000218811">
    <property type="component" value="Unassembled WGS sequence"/>
</dbReference>
<name>A0A2H3JNY3_WOLCO</name>
<sequence>HQCMDCYHSVPSCACCVVNDHLTNPLHHIEQWDDEDQFWKCATLSDLGLVVQLGHNGRPCPQAEPLQLIEFRLFPATWTRPVTVFTIQVMQDFHKLTLQAQISAHDFIMYLRQNTDNIGIVTELSLWQDRYHEFLTAQWEFAFLQATKRAGVRPSTHLPARSLAVWCPTCPQPMMNMDPGWKECPKEKRYLDMLFHTVDGNFHQNMHEKPLDPNNRPLTKGAAYFVDEDDCARFLTLAGNVTREYMGQESTCNKFGTMGYGGHWSKVSGMVGLICMRHMFVLPAGGVDLQKGERFANIDFAMLSGLQPWMDLLLHISGYDINCQYSINFNKWMVKVRDHLDQFVSIGSTHFLDTERGVGKLHEQMHRALCHFWFSFYLLPGVGMTDGKAAERVWAVLNMLGARMWEMSGGHHCNVINDHHSDMNVRQVHSLG</sequence>
<accession>A0A2H3JNY3</accession>
<dbReference type="AlphaFoldDB" id="A0A2H3JNY3"/>
<evidence type="ECO:0000313" key="2">
    <source>
        <dbReference type="EMBL" id="PCH40509.1"/>
    </source>
</evidence>
<protein>
    <recommendedName>
        <fullName evidence="1">CxC2-like cysteine cluster KDZ transposase-associated domain-containing protein</fullName>
    </recommendedName>
</protein>
<proteinExistence type="predicted"/>
<feature type="non-terminal residue" evidence="2">
    <location>
        <position position="1"/>
    </location>
</feature>
<gene>
    <name evidence="2" type="ORF">WOLCODRAFT_49027</name>
</gene>
<keyword evidence="3" id="KW-1185">Reference proteome</keyword>
<dbReference type="InterPro" id="IPR041457">
    <property type="entry name" value="CxC2_KDZ-assoc"/>
</dbReference>
<dbReference type="InterPro" id="IPR040521">
    <property type="entry name" value="KDZ"/>
</dbReference>
<evidence type="ECO:0000313" key="3">
    <source>
        <dbReference type="Proteomes" id="UP000218811"/>
    </source>
</evidence>
<dbReference type="Pfam" id="PF18758">
    <property type="entry name" value="KDZ"/>
    <property type="match status" value="1"/>
</dbReference>
<evidence type="ECO:0000259" key="1">
    <source>
        <dbReference type="Pfam" id="PF18803"/>
    </source>
</evidence>
<dbReference type="Pfam" id="PF18803">
    <property type="entry name" value="CxC2"/>
    <property type="match status" value="1"/>
</dbReference>
<dbReference type="EMBL" id="KB468053">
    <property type="protein sequence ID" value="PCH40509.1"/>
    <property type="molecule type" value="Genomic_DNA"/>
</dbReference>
<dbReference type="OrthoDB" id="2742161at2759"/>
<dbReference type="OMA" id="CEWARAT"/>
<reference evidence="2 3" key="1">
    <citation type="journal article" date="2012" name="Science">
        <title>The Paleozoic origin of enzymatic lignin decomposition reconstructed from 31 fungal genomes.</title>
        <authorList>
            <person name="Floudas D."/>
            <person name="Binder M."/>
            <person name="Riley R."/>
            <person name="Barry K."/>
            <person name="Blanchette R.A."/>
            <person name="Henrissat B."/>
            <person name="Martinez A.T."/>
            <person name="Otillar R."/>
            <person name="Spatafora J.W."/>
            <person name="Yadav J.S."/>
            <person name="Aerts A."/>
            <person name="Benoit I."/>
            <person name="Boyd A."/>
            <person name="Carlson A."/>
            <person name="Copeland A."/>
            <person name="Coutinho P.M."/>
            <person name="de Vries R.P."/>
            <person name="Ferreira P."/>
            <person name="Findley K."/>
            <person name="Foster B."/>
            <person name="Gaskell J."/>
            <person name="Glotzer D."/>
            <person name="Gorecki P."/>
            <person name="Heitman J."/>
            <person name="Hesse C."/>
            <person name="Hori C."/>
            <person name="Igarashi K."/>
            <person name="Jurgens J.A."/>
            <person name="Kallen N."/>
            <person name="Kersten P."/>
            <person name="Kohler A."/>
            <person name="Kuees U."/>
            <person name="Kumar T.K.A."/>
            <person name="Kuo A."/>
            <person name="LaButti K."/>
            <person name="Larrondo L.F."/>
            <person name="Lindquist E."/>
            <person name="Ling A."/>
            <person name="Lombard V."/>
            <person name="Lucas S."/>
            <person name="Lundell T."/>
            <person name="Martin R."/>
            <person name="McLaughlin D.J."/>
            <person name="Morgenstern I."/>
            <person name="Morin E."/>
            <person name="Murat C."/>
            <person name="Nagy L.G."/>
            <person name="Nolan M."/>
            <person name="Ohm R.A."/>
            <person name="Patyshakuliyeva A."/>
            <person name="Rokas A."/>
            <person name="Ruiz-Duenas F.J."/>
            <person name="Sabat G."/>
            <person name="Salamov A."/>
            <person name="Samejima M."/>
            <person name="Schmutz J."/>
            <person name="Slot J.C."/>
            <person name="St John F."/>
            <person name="Stenlid J."/>
            <person name="Sun H."/>
            <person name="Sun S."/>
            <person name="Syed K."/>
            <person name="Tsang A."/>
            <person name="Wiebenga A."/>
            <person name="Young D."/>
            <person name="Pisabarro A."/>
            <person name="Eastwood D.C."/>
            <person name="Martin F."/>
            <person name="Cullen D."/>
            <person name="Grigoriev I.V."/>
            <person name="Hibbett D.S."/>
        </authorList>
    </citation>
    <scope>NUCLEOTIDE SEQUENCE [LARGE SCALE GENOMIC DNA]</scope>
    <source>
        <strain evidence="2 3">MD-104</strain>
    </source>
</reference>
<organism evidence="2 3">
    <name type="scientific">Wolfiporia cocos (strain MD-104)</name>
    <name type="common">Brown rot fungus</name>
    <dbReference type="NCBI Taxonomy" id="742152"/>
    <lineage>
        <taxon>Eukaryota</taxon>
        <taxon>Fungi</taxon>
        <taxon>Dikarya</taxon>
        <taxon>Basidiomycota</taxon>
        <taxon>Agaricomycotina</taxon>
        <taxon>Agaricomycetes</taxon>
        <taxon>Polyporales</taxon>
        <taxon>Phaeolaceae</taxon>
        <taxon>Wolfiporia</taxon>
    </lineage>
</organism>